<evidence type="ECO:0000256" key="3">
    <source>
        <dbReference type="SAM" id="MobiDB-lite"/>
    </source>
</evidence>
<dbReference type="Pfam" id="PF05334">
    <property type="entry name" value="DUF719"/>
    <property type="match status" value="1"/>
</dbReference>
<dbReference type="PANTHER" id="PTHR12842">
    <property type="entry name" value="FI01459P"/>
    <property type="match status" value="1"/>
</dbReference>
<feature type="compositionally biased region" description="Polar residues" evidence="3">
    <location>
        <begin position="178"/>
        <end position="192"/>
    </location>
</feature>
<feature type="compositionally biased region" description="Basic and acidic residues" evidence="3">
    <location>
        <begin position="247"/>
        <end position="262"/>
    </location>
</feature>
<sequence length="765" mass="84259">MCDSDSEEFASADEDFEEIEPDELEEVLQSTKPSDVSSKKKAQNASPTKSANIDVEPASETIHETKVDQLAQTTNSQPESNTCVAQKSSSIASIANDEEKASVKPMILENENDTPQIQSTDCAAGHNDTDPTGTNRVETNEKCTENNKQKPLLAQSKHEKENPDETFVQNKSMPPISTPETNSSNAPPNETVKQSKKLVLKPAKPQMLEQTETKVQESSSNAPPNETVKQSRKLVLKPAKPQMLEQTEAKVQESSSSKEESKSGANEGWDDFDDDWGDFTVEGSDGVVGKNKQVKNLNASTHIESIPPASNSTKASFRDVDIDAVEHKLKDFMKHKDDPPLTSVLDRLSMGGDNKESSDVAGQSWGNWKPSWGGAAVSFLSNASKSVASITTNITQVIESGIGVPNPEEMARRQAEAEAKLKSEGYIREETESNDGAPSGERQTEDRFGFDQLVSGVTQISSKVITGGLDTLEGIGKKTMTILQENDPGLLNKRKLLGLQPNDGVVLSQVLREAKAKTEERERNLKQIQKHQYKKKLHFETLFDDYHGLVHLEALEMLSKQASLKLESLMAPLTGKALEGLQETMAEVKELCELPETDNDDADGLHTANELEEKLKETIVDLDPNVKVDFGEIVKSWTEYTEWIDNRHDERTGQDVFERAMRALAQTTALCVLRMHKLAEILLISEHHSTATEADVLVQLTTVFCWHLSGVATRFCSELTKMKDESGDDNDSALITNIFLEGSNSTSYVQNAFQLFIPILQLGAA</sequence>
<reference evidence="5" key="1">
    <citation type="submission" date="2013-03" db="EMBL/GenBank/DDBJ databases">
        <title>The Genome Sequence of Anopheles minimus MINIMUS1.</title>
        <authorList>
            <consortium name="The Broad Institute Genomics Platform"/>
            <person name="Neafsey D.E."/>
            <person name="Walton C."/>
            <person name="Walker B."/>
            <person name="Young S.K."/>
            <person name="Zeng Q."/>
            <person name="Gargeya S."/>
            <person name="Fitzgerald M."/>
            <person name="Haas B."/>
            <person name="Abouelleil A."/>
            <person name="Allen A.W."/>
            <person name="Alvarado L."/>
            <person name="Arachchi H.M."/>
            <person name="Berlin A.M."/>
            <person name="Chapman S.B."/>
            <person name="Gainer-Dewar J."/>
            <person name="Goldberg J."/>
            <person name="Griggs A."/>
            <person name="Gujja S."/>
            <person name="Hansen M."/>
            <person name="Howarth C."/>
            <person name="Imamovic A."/>
            <person name="Ireland A."/>
            <person name="Larimer J."/>
            <person name="McCowan C."/>
            <person name="Murphy C."/>
            <person name="Pearson M."/>
            <person name="Poon T.W."/>
            <person name="Priest M."/>
            <person name="Roberts A."/>
            <person name="Saif S."/>
            <person name="Shea T."/>
            <person name="Sisk P."/>
            <person name="Sykes S."/>
            <person name="Wortman J."/>
            <person name="Nusbaum C."/>
            <person name="Birren B."/>
        </authorList>
    </citation>
    <scope>NUCLEOTIDE SEQUENCE [LARGE SCALE GENOMIC DNA]</scope>
    <source>
        <strain evidence="5">MINIMUS1</strain>
    </source>
</reference>
<dbReference type="EnsemblMetazoa" id="AMIN004845-RA">
    <property type="protein sequence ID" value="AMIN004845-PA"/>
    <property type="gene ID" value="AMIN004845"/>
</dbReference>
<feature type="compositionally biased region" description="Acidic residues" evidence="3">
    <location>
        <begin position="268"/>
        <end position="277"/>
    </location>
</feature>
<reference evidence="4" key="2">
    <citation type="submission" date="2020-05" db="UniProtKB">
        <authorList>
            <consortium name="EnsemblMetazoa"/>
        </authorList>
    </citation>
    <scope>IDENTIFICATION</scope>
    <source>
        <strain evidence="4">MINIMUS1</strain>
    </source>
</reference>
<accession>A0A182W3D4</accession>
<feature type="region of interest" description="Disordered" evidence="3">
    <location>
        <begin position="411"/>
        <end position="444"/>
    </location>
</feature>
<feature type="compositionally biased region" description="Polar residues" evidence="3">
    <location>
        <begin position="70"/>
        <end position="93"/>
    </location>
</feature>
<evidence type="ECO:0008006" key="6">
    <source>
        <dbReference type="Google" id="ProtNLM"/>
    </source>
</evidence>
<protein>
    <recommendedName>
        <fullName evidence="6">Protein FAM114A2</fullName>
    </recommendedName>
</protein>
<comment type="similarity">
    <text evidence="1">Belongs to the FAM114 family.</text>
</comment>
<feature type="compositionally biased region" description="Polar residues" evidence="3">
    <location>
        <begin position="216"/>
        <end position="228"/>
    </location>
</feature>
<feature type="compositionally biased region" description="Basic and acidic residues" evidence="3">
    <location>
        <begin position="411"/>
        <end position="431"/>
    </location>
</feature>
<evidence type="ECO:0000313" key="4">
    <source>
        <dbReference type="EnsemblMetazoa" id="AMIN004845-PA"/>
    </source>
</evidence>
<feature type="region of interest" description="Disordered" evidence="3">
    <location>
        <begin position="1"/>
        <end position="287"/>
    </location>
</feature>
<keyword evidence="2" id="KW-0597">Phosphoprotein</keyword>
<feature type="compositionally biased region" description="Basic and acidic residues" evidence="3">
    <location>
        <begin position="138"/>
        <end position="148"/>
    </location>
</feature>
<dbReference type="Proteomes" id="UP000075920">
    <property type="component" value="Unassembled WGS sequence"/>
</dbReference>
<evidence type="ECO:0000313" key="5">
    <source>
        <dbReference type="Proteomes" id="UP000075920"/>
    </source>
</evidence>
<evidence type="ECO:0000256" key="1">
    <source>
        <dbReference type="ARBA" id="ARBA00006903"/>
    </source>
</evidence>
<name>A0A182W3D4_9DIPT</name>
<dbReference type="VEuPathDB" id="VectorBase:AMIN004845"/>
<dbReference type="PANTHER" id="PTHR12842:SF6">
    <property type="entry name" value="FI01459P"/>
    <property type="match status" value="1"/>
</dbReference>
<dbReference type="InterPro" id="IPR007998">
    <property type="entry name" value="DUF719"/>
</dbReference>
<organism evidence="4 5">
    <name type="scientific">Anopheles minimus</name>
    <dbReference type="NCBI Taxonomy" id="112268"/>
    <lineage>
        <taxon>Eukaryota</taxon>
        <taxon>Metazoa</taxon>
        <taxon>Ecdysozoa</taxon>
        <taxon>Arthropoda</taxon>
        <taxon>Hexapoda</taxon>
        <taxon>Insecta</taxon>
        <taxon>Pterygota</taxon>
        <taxon>Neoptera</taxon>
        <taxon>Endopterygota</taxon>
        <taxon>Diptera</taxon>
        <taxon>Nematocera</taxon>
        <taxon>Culicoidea</taxon>
        <taxon>Culicidae</taxon>
        <taxon>Anophelinae</taxon>
        <taxon>Anopheles</taxon>
    </lineage>
</organism>
<proteinExistence type="inferred from homology"/>
<evidence type="ECO:0000256" key="2">
    <source>
        <dbReference type="ARBA" id="ARBA00022553"/>
    </source>
</evidence>
<dbReference type="AlphaFoldDB" id="A0A182W3D4"/>
<feature type="compositionally biased region" description="Acidic residues" evidence="3">
    <location>
        <begin position="1"/>
        <end position="26"/>
    </location>
</feature>
<keyword evidence="5" id="KW-1185">Reference proteome</keyword>